<keyword evidence="1" id="KW-1133">Transmembrane helix</keyword>
<feature type="signal peptide" evidence="2">
    <location>
        <begin position="1"/>
        <end position="19"/>
    </location>
</feature>
<sequence length="182" mass="21135">MKKGSILAVLLLNSLWLFAQNEVGPEGHKLLWVFLFLVAIIVAFIVSSRSFGKKSKKERRPFLQLKQLSIKLEKDANFYPDNLILTVKNTGSTAIDLDKPLLVFDNFWIKRKFKLKGMDNYSFYPLYLEGGKSHQLTIDLNRFYSHDKSLKKYPKTKIYLKDVKGKRLGSKAVFLRKTLVKF</sequence>
<evidence type="ECO:0000313" key="3">
    <source>
        <dbReference type="EMBL" id="KJF44010.1"/>
    </source>
</evidence>
<feature type="chain" id="PRO_5002331080" description="DUF4352 domain-containing protein" evidence="2">
    <location>
        <begin position="20"/>
        <end position="182"/>
    </location>
</feature>
<comment type="caution">
    <text evidence="3">The sequence shown here is derived from an EMBL/GenBank/DDBJ whole genome shotgun (WGS) entry which is preliminary data.</text>
</comment>
<feature type="transmembrane region" description="Helical" evidence="1">
    <location>
        <begin position="31"/>
        <end position="51"/>
    </location>
</feature>
<dbReference type="OrthoDB" id="1123171at2"/>
<keyword evidence="4" id="KW-1185">Reference proteome</keyword>
<evidence type="ECO:0000313" key="4">
    <source>
        <dbReference type="Proteomes" id="UP000032544"/>
    </source>
</evidence>
<accession>A0A0D8JAI0</accession>
<evidence type="ECO:0008006" key="5">
    <source>
        <dbReference type="Google" id="ProtNLM"/>
    </source>
</evidence>
<evidence type="ECO:0000256" key="2">
    <source>
        <dbReference type="SAM" id="SignalP"/>
    </source>
</evidence>
<keyword evidence="2" id="KW-0732">Signal</keyword>
<keyword evidence="1" id="KW-0812">Transmembrane</keyword>
<dbReference type="RefSeq" id="WP_045025546.1">
    <property type="nucleotide sequence ID" value="NZ_JRHC01000001.1"/>
</dbReference>
<dbReference type="Proteomes" id="UP000032544">
    <property type="component" value="Unassembled WGS sequence"/>
</dbReference>
<reference evidence="3 4" key="1">
    <citation type="submission" date="2014-09" db="EMBL/GenBank/DDBJ databases">
        <title>Draft Genome Sequence of Draconibacterium sp. JN14CK-3.</title>
        <authorList>
            <person name="Dong C."/>
            <person name="Lai Q."/>
            <person name="Shao Z."/>
        </authorList>
    </citation>
    <scope>NUCLEOTIDE SEQUENCE [LARGE SCALE GENOMIC DNA]</scope>
    <source>
        <strain evidence="3 4">JN14CK-3</strain>
    </source>
</reference>
<proteinExistence type="predicted"/>
<gene>
    <name evidence="3" type="ORF">LH29_00225</name>
</gene>
<dbReference type="EMBL" id="JRHC01000001">
    <property type="protein sequence ID" value="KJF44010.1"/>
    <property type="molecule type" value="Genomic_DNA"/>
</dbReference>
<organism evidence="3 4">
    <name type="scientific">Draconibacterium sediminis</name>
    <dbReference type="NCBI Taxonomy" id="1544798"/>
    <lineage>
        <taxon>Bacteria</taxon>
        <taxon>Pseudomonadati</taxon>
        <taxon>Bacteroidota</taxon>
        <taxon>Bacteroidia</taxon>
        <taxon>Marinilabiliales</taxon>
        <taxon>Prolixibacteraceae</taxon>
        <taxon>Draconibacterium</taxon>
    </lineage>
</organism>
<evidence type="ECO:0000256" key="1">
    <source>
        <dbReference type="SAM" id="Phobius"/>
    </source>
</evidence>
<dbReference type="AlphaFoldDB" id="A0A0D8JAI0"/>
<keyword evidence="1" id="KW-0472">Membrane</keyword>
<name>A0A0D8JAI0_9BACT</name>
<protein>
    <recommendedName>
        <fullName evidence="5">DUF4352 domain-containing protein</fullName>
    </recommendedName>
</protein>